<organism evidence="2 3">
    <name type="scientific">Psychrobacter communis</name>
    <dbReference type="NCBI Taxonomy" id="2762238"/>
    <lineage>
        <taxon>Bacteria</taxon>
        <taxon>Pseudomonadati</taxon>
        <taxon>Pseudomonadota</taxon>
        <taxon>Gammaproteobacteria</taxon>
        <taxon>Moraxellales</taxon>
        <taxon>Moraxellaceae</taxon>
        <taxon>Psychrobacter</taxon>
    </lineage>
</organism>
<proteinExistence type="predicted"/>
<sequence length="376" mass="42966">MIVKFSKHGKGKASGVLDYLLKEKGSKGTLVPRTHAKVLYGDPVLTEHLINTTSHKTKYKSGYLSFSERADEISEADKKRIMQEFEAVIFCGLENDQYDILWVEHADKDIDDAHPVGRLELNFVIPCQELRSGKAFQPYYEPADQKRVNAWKNIINSEVKTIKGKPLSDPNDPKRKRLVNPYSSNAPRPSPFDAKAYTKKDADKDEETIANPPNRKLLEEAIKRRLLLDWQNGIAMSRRRVLSRLEQWGLKINRGNSEKTLSVTSDKLTDKNGKPMGVRLKGGMFEKGFDGYKFEPDAKEEDHSAYDRTASRNERMQSDKEHLATGIEIKEAYHQERYQNLATPEPLVADKAVQQELESAKPAPTETYRPSFRPRF</sequence>
<comment type="caution">
    <text evidence="2">The sequence shown here is derived from an EMBL/GenBank/DDBJ whole genome shotgun (WGS) entry which is preliminary data.</text>
</comment>
<dbReference type="RefSeq" id="WP_191692526.1">
    <property type="nucleotide sequence ID" value="NZ_JACSQR010000054.1"/>
</dbReference>
<evidence type="ECO:0000313" key="2">
    <source>
        <dbReference type="EMBL" id="MBD7948702.1"/>
    </source>
</evidence>
<evidence type="ECO:0000256" key="1">
    <source>
        <dbReference type="SAM" id="MobiDB-lite"/>
    </source>
</evidence>
<evidence type="ECO:0000313" key="3">
    <source>
        <dbReference type="Proteomes" id="UP000606724"/>
    </source>
</evidence>
<reference evidence="2 3" key="1">
    <citation type="submission" date="2020-08" db="EMBL/GenBank/DDBJ databases">
        <title>A Genomic Blueprint of the Chicken Gut Microbiome.</title>
        <authorList>
            <person name="Gilroy R."/>
            <person name="Ravi A."/>
            <person name="Getino M."/>
            <person name="Pursley I."/>
            <person name="Horton D.L."/>
            <person name="Alikhan N.-F."/>
            <person name="Baker D."/>
            <person name="Gharbi K."/>
            <person name="Hall N."/>
            <person name="Watson M."/>
            <person name="Adriaenssens E.M."/>
            <person name="Foster-Nyarko E."/>
            <person name="Jarju S."/>
            <person name="Secka A."/>
            <person name="Antonio M."/>
            <person name="Oren A."/>
            <person name="Chaudhuri R."/>
            <person name="La Ragione R.M."/>
            <person name="Hildebrand F."/>
            <person name="Pallen M.J."/>
        </authorList>
    </citation>
    <scope>NUCLEOTIDE SEQUENCE [LARGE SCALE GENOMIC DNA]</scope>
    <source>
        <strain evidence="2 3">Sa4CVA2</strain>
    </source>
</reference>
<name>A0ABR8RM12_9GAMM</name>
<accession>A0ABR8RM12</accession>
<feature type="region of interest" description="Disordered" evidence="1">
    <location>
        <begin position="162"/>
        <end position="212"/>
    </location>
</feature>
<gene>
    <name evidence="2" type="ORF">H9653_11885</name>
</gene>
<protein>
    <submittedName>
        <fullName evidence="2">Relaxase/mobilization nuclease domain-containing protein</fullName>
    </submittedName>
</protein>
<keyword evidence="3" id="KW-1185">Reference proteome</keyword>
<dbReference type="Proteomes" id="UP000606724">
    <property type="component" value="Unassembled WGS sequence"/>
</dbReference>
<feature type="region of interest" description="Disordered" evidence="1">
    <location>
        <begin position="357"/>
        <end position="376"/>
    </location>
</feature>
<dbReference type="EMBL" id="JACSQR010000054">
    <property type="protein sequence ID" value="MBD7948702.1"/>
    <property type="molecule type" value="Genomic_DNA"/>
</dbReference>
<feature type="region of interest" description="Disordered" evidence="1">
    <location>
        <begin position="299"/>
        <end position="320"/>
    </location>
</feature>